<gene>
    <name evidence="1" type="ORF">KC01_LOCUS37549</name>
</gene>
<evidence type="ECO:0000313" key="2">
    <source>
        <dbReference type="Proteomes" id="UP001497482"/>
    </source>
</evidence>
<name>A0AAV2MCI4_KNICA</name>
<accession>A0AAV2MCI4</accession>
<evidence type="ECO:0000313" key="1">
    <source>
        <dbReference type="EMBL" id="CAL1611068.1"/>
    </source>
</evidence>
<keyword evidence="2" id="KW-1185">Reference proteome</keyword>
<sequence>MTCSPVSNFPSPFALEECIKSGTKGQKATIGREKVLERALRPRGPLTLPHTGPSPHTLLPLTLSSFRAAGAPDLRQSNRWFNLRVHLLVARAAFPLTQSPLNG</sequence>
<dbReference type="EMBL" id="OZ035829">
    <property type="protein sequence ID" value="CAL1611068.1"/>
    <property type="molecule type" value="Genomic_DNA"/>
</dbReference>
<protein>
    <submittedName>
        <fullName evidence="1">Uncharacterized protein</fullName>
    </submittedName>
</protein>
<proteinExistence type="predicted"/>
<dbReference type="Proteomes" id="UP001497482">
    <property type="component" value="Chromosome 7"/>
</dbReference>
<reference evidence="1 2" key="1">
    <citation type="submission" date="2024-04" db="EMBL/GenBank/DDBJ databases">
        <authorList>
            <person name="Waldvogel A.-M."/>
            <person name="Schoenle A."/>
        </authorList>
    </citation>
    <scope>NUCLEOTIDE SEQUENCE [LARGE SCALE GENOMIC DNA]</scope>
</reference>
<dbReference type="AlphaFoldDB" id="A0AAV2MCI4"/>
<organism evidence="1 2">
    <name type="scientific">Knipowitschia caucasica</name>
    <name type="common">Caucasian dwarf goby</name>
    <name type="synonym">Pomatoschistus caucasicus</name>
    <dbReference type="NCBI Taxonomy" id="637954"/>
    <lineage>
        <taxon>Eukaryota</taxon>
        <taxon>Metazoa</taxon>
        <taxon>Chordata</taxon>
        <taxon>Craniata</taxon>
        <taxon>Vertebrata</taxon>
        <taxon>Euteleostomi</taxon>
        <taxon>Actinopterygii</taxon>
        <taxon>Neopterygii</taxon>
        <taxon>Teleostei</taxon>
        <taxon>Neoteleostei</taxon>
        <taxon>Acanthomorphata</taxon>
        <taxon>Gobiaria</taxon>
        <taxon>Gobiiformes</taxon>
        <taxon>Gobioidei</taxon>
        <taxon>Gobiidae</taxon>
        <taxon>Gobiinae</taxon>
        <taxon>Knipowitschia</taxon>
    </lineage>
</organism>